<dbReference type="RefSeq" id="WP_157955924.1">
    <property type="nucleotide sequence ID" value="NZ_CP080590.1"/>
</dbReference>
<accession>A0ABX8WD17</accession>
<evidence type="ECO:0000313" key="2">
    <source>
        <dbReference type="Proteomes" id="UP000825799"/>
    </source>
</evidence>
<sequence>MNTVNTTDACCSSCATASNDAALAIACTLDAHDFKERAASIRDLASRHLLSSNRQPLALRLTYAAEALGEVEALVAKESDCCAFLDFDIRAGEQIELIITAPENAALAADEFFAHFAPELAKVAV</sequence>
<organism evidence="1 2">
    <name type="scientific">Devosia salina</name>
    <dbReference type="NCBI Taxonomy" id="2860336"/>
    <lineage>
        <taxon>Bacteria</taxon>
        <taxon>Pseudomonadati</taxon>
        <taxon>Pseudomonadota</taxon>
        <taxon>Alphaproteobacteria</taxon>
        <taxon>Hyphomicrobiales</taxon>
        <taxon>Devosiaceae</taxon>
        <taxon>Devosia</taxon>
    </lineage>
</organism>
<proteinExistence type="predicted"/>
<keyword evidence="2" id="KW-1185">Reference proteome</keyword>
<evidence type="ECO:0000313" key="1">
    <source>
        <dbReference type="EMBL" id="QYO76572.1"/>
    </source>
</evidence>
<name>A0ABX8WD17_9HYPH</name>
<gene>
    <name evidence="1" type="ORF">K1X15_18595</name>
</gene>
<dbReference type="EMBL" id="CP080590">
    <property type="protein sequence ID" value="QYO76572.1"/>
    <property type="molecule type" value="Genomic_DNA"/>
</dbReference>
<dbReference type="Proteomes" id="UP000825799">
    <property type="component" value="Chromosome"/>
</dbReference>
<protein>
    <submittedName>
        <fullName evidence="1">Uncharacterized protein</fullName>
    </submittedName>
</protein>
<reference evidence="1 2" key="1">
    <citation type="submission" date="2021-08" db="EMBL/GenBank/DDBJ databases">
        <title>Devosia salina sp. nov., isolated from the South China Sea sediment.</title>
        <authorList>
            <person name="Zhou Z."/>
        </authorList>
    </citation>
    <scope>NUCLEOTIDE SEQUENCE [LARGE SCALE GENOMIC DNA]</scope>
    <source>
        <strain evidence="1 2">SCS-3</strain>
    </source>
</reference>